<accession>A0A0A9AQ39</accession>
<proteinExistence type="predicted"/>
<evidence type="ECO:0000313" key="1">
    <source>
        <dbReference type="EMBL" id="JAD53241.1"/>
    </source>
</evidence>
<dbReference type="EMBL" id="GBRH01244654">
    <property type="protein sequence ID" value="JAD53241.1"/>
    <property type="molecule type" value="Transcribed_RNA"/>
</dbReference>
<sequence length="66" mass="7363">MIELQFKKLKDFSYACKILFCYVPGLSPNISINIGNGCNKYDGIQVSMCCMWSMEVNVVSCSRLAG</sequence>
<reference evidence="1" key="2">
    <citation type="journal article" date="2015" name="Data Brief">
        <title>Shoot transcriptome of the giant reed, Arundo donax.</title>
        <authorList>
            <person name="Barrero R.A."/>
            <person name="Guerrero F.D."/>
            <person name="Moolhuijzen P."/>
            <person name="Goolsby J.A."/>
            <person name="Tidwell J."/>
            <person name="Bellgard S.E."/>
            <person name="Bellgard M.I."/>
        </authorList>
    </citation>
    <scope>NUCLEOTIDE SEQUENCE</scope>
    <source>
        <tissue evidence="1">Shoot tissue taken approximately 20 cm above the soil surface</tissue>
    </source>
</reference>
<organism evidence="1">
    <name type="scientific">Arundo donax</name>
    <name type="common">Giant reed</name>
    <name type="synonym">Donax arundinaceus</name>
    <dbReference type="NCBI Taxonomy" id="35708"/>
    <lineage>
        <taxon>Eukaryota</taxon>
        <taxon>Viridiplantae</taxon>
        <taxon>Streptophyta</taxon>
        <taxon>Embryophyta</taxon>
        <taxon>Tracheophyta</taxon>
        <taxon>Spermatophyta</taxon>
        <taxon>Magnoliopsida</taxon>
        <taxon>Liliopsida</taxon>
        <taxon>Poales</taxon>
        <taxon>Poaceae</taxon>
        <taxon>PACMAD clade</taxon>
        <taxon>Arundinoideae</taxon>
        <taxon>Arundineae</taxon>
        <taxon>Arundo</taxon>
    </lineage>
</organism>
<protein>
    <submittedName>
        <fullName evidence="1">Uncharacterized protein</fullName>
    </submittedName>
</protein>
<reference evidence="1" key="1">
    <citation type="submission" date="2014-09" db="EMBL/GenBank/DDBJ databases">
        <authorList>
            <person name="Magalhaes I.L.F."/>
            <person name="Oliveira U."/>
            <person name="Santos F.R."/>
            <person name="Vidigal T.H.D.A."/>
            <person name="Brescovit A.D."/>
            <person name="Santos A.J."/>
        </authorList>
    </citation>
    <scope>NUCLEOTIDE SEQUENCE</scope>
    <source>
        <tissue evidence="1">Shoot tissue taken approximately 20 cm above the soil surface</tissue>
    </source>
</reference>
<name>A0A0A9AQ39_ARUDO</name>
<dbReference type="AlphaFoldDB" id="A0A0A9AQ39"/>